<dbReference type="PANTHER" id="PTHR41532:SF1">
    <property type="entry name" value="FIXS PROTEIN"/>
    <property type="match status" value="1"/>
</dbReference>
<accession>A0A090AJB1</accession>
<feature type="transmembrane region" description="Helical" evidence="2">
    <location>
        <begin position="6"/>
        <end position="26"/>
    </location>
</feature>
<proteinExistence type="predicted"/>
<evidence type="ECO:0000256" key="2">
    <source>
        <dbReference type="SAM" id="Phobius"/>
    </source>
</evidence>
<reference evidence="3 4" key="1">
    <citation type="journal article" date="2014" name="ISME J.">
        <title>Ecophysiology of Thioploca ingrica as revealed by the complete genome sequence supplemented with proteomic evidence.</title>
        <authorList>
            <person name="Kojima H."/>
            <person name="Ogura Y."/>
            <person name="Yamamoto N."/>
            <person name="Togashi T."/>
            <person name="Mori H."/>
            <person name="Watanabe T."/>
            <person name="Nemoto F."/>
            <person name="Kurokawa K."/>
            <person name="Hayashi T."/>
            <person name="Fukui M."/>
        </authorList>
    </citation>
    <scope>NUCLEOTIDE SEQUENCE [LARGE SCALE GENOMIC DNA]</scope>
</reference>
<dbReference type="Pfam" id="PF03597">
    <property type="entry name" value="FixS"/>
    <property type="match status" value="1"/>
</dbReference>
<dbReference type="PANTHER" id="PTHR41532">
    <property type="entry name" value="FIXS PROTEIN"/>
    <property type="match status" value="1"/>
</dbReference>
<name>A0A090AJB1_9GAMM</name>
<feature type="region of interest" description="Disordered" evidence="1">
    <location>
        <begin position="37"/>
        <end position="64"/>
    </location>
</feature>
<dbReference type="AlphaFoldDB" id="A0A090AJB1"/>
<dbReference type="HOGENOM" id="CLU_176840_4_2_6"/>
<dbReference type="STRING" id="40754.THII_0678"/>
<gene>
    <name evidence="3" type="ORF">THII_0678</name>
</gene>
<dbReference type="InterPro" id="IPR004714">
    <property type="entry name" value="Cyt_oxidase_maturation_cbb3"/>
</dbReference>
<keyword evidence="4" id="KW-1185">Reference proteome</keyword>
<keyword evidence="2" id="KW-0472">Membrane</keyword>
<keyword evidence="2" id="KW-1133">Transmembrane helix</keyword>
<sequence>MNILYLLIPISLVMIGLIIGVFLWAIKSGQFDDLEGPSHEILMDNDEATPAEGSPKKPLQSDVN</sequence>
<evidence type="ECO:0000313" key="4">
    <source>
        <dbReference type="Proteomes" id="UP000031623"/>
    </source>
</evidence>
<dbReference type="Proteomes" id="UP000031623">
    <property type="component" value="Chromosome"/>
</dbReference>
<dbReference type="OrthoDB" id="9802763at2"/>
<keyword evidence="2" id="KW-0812">Transmembrane</keyword>
<protein>
    <submittedName>
        <fullName evidence="3">Cytochrome oxidase maturation protein, cbb3-type</fullName>
    </submittedName>
</protein>
<dbReference type="EMBL" id="AP014633">
    <property type="protein sequence ID" value="BAP54975.1"/>
    <property type="molecule type" value="Genomic_DNA"/>
</dbReference>
<dbReference type="NCBIfam" id="TIGR00847">
    <property type="entry name" value="ccoS"/>
    <property type="match status" value="1"/>
</dbReference>
<dbReference type="KEGG" id="tig:THII_0678"/>
<evidence type="ECO:0000256" key="1">
    <source>
        <dbReference type="SAM" id="MobiDB-lite"/>
    </source>
</evidence>
<organism evidence="3 4">
    <name type="scientific">Thioploca ingrica</name>
    <dbReference type="NCBI Taxonomy" id="40754"/>
    <lineage>
        <taxon>Bacteria</taxon>
        <taxon>Pseudomonadati</taxon>
        <taxon>Pseudomonadota</taxon>
        <taxon>Gammaproteobacteria</taxon>
        <taxon>Thiotrichales</taxon>
        <taxon>Thiotrichaceae</taxon>
        <taxon>Thioploca</taxon>
    </lineage>
</organism>
<evidence type="ECO:0000313" key="3">
    <source>
        <dbReference type="EMBL" id="BAP54975.1"/>
    </source>
</evidence>